<evidence type="ECO:0000256" key="1">
    <source>
        <dbReference type="ARBA" id="ARBA00022729"/>
    </source>
</evidence>
<dbReference type="CDD" id="cd13530">
    <property type="entry name" value="PBP2_peptides_like"/>
    <property type="match status" value="1"/>
</dbReference>
<protein>
    <recommendedName>
        <fullName evidence="2">Solute-binding protein family 3/N-terminal domain-containing protein</fullName>
    </recommendedName>
</protein>
<dbReference type="SMART" id="SM00062">
    <property type="entry name" value="PBPb"/>
    <property type="match status" value="1"/>
</dbReference>
<sequence length="278" mass="30996">MRQAIRITVIWSLIVLAAAESSRSEERLPFSDLQRLFARNKLVVAILNYDYPPLFTTSESGRLSGSDISLVESLAQELGVAVEFDRQAKSFNGIIDRVSQGKADLGLGTTLTLSRAKRVLFSKPYMTLNIALLLNRVKLLEAGVRSTLKDIQQIRHTSQKIGLLAGSAYLDYARQSFPKAELKEYATLPELLAATEQGELLAAVRNDLTAQLYLHHHPASIVRLQLFVDRAAKDYVSFSIRPDSPHVLSWVNHYLFVHQIDLSAGDVLKHYRGGGKPK</sequence>
<evidence type="ECO:0000313" key="4">
    <source>
        <dbReference type="Proteomes" id="UP000019141"/>
    </source>
</evidence>
<dbReference type="HOGENOM" id="CLU_019602_5_1_7"/>
<dbReference type="AlphaFoldDB" id="W4LRE4"/>
<dbReference type="PANTHER" id="PTHR35936">
    <property type="entry name" value="MEMBRANE-BOUND LYTIC MUREIN TRANSGLYCOSYLASE F"/>
    <property type="match status" value="1"/>
</dbReference>
<dbReference type="Gene3D" id="3.40.190.10">
    <property type="entry name" value="Periplasmic binding protein-like II"/>
    <property type="match status" value="2"/>
</dbReference>
<evidence type="ECO:0000313" key="3">
    <source>
        <dbReference type="EMBL" id="ETW99966.1"/>
    </source>
</evidence>
<gene>
    <name evidence="3" type="ORF">ETSY1_13005</name>
</gene>
<feature type="domain" description="Solute-binding protein family 3/N-terminal" evidence="2">
    <location>
        <begin position="41"/>
        <end position="275"/>
    </location>
</feature>
<keyword evidence="4" id="KW-1185">Reference proteome</keyword>
<dbReference type="InterPro" id="IPR001638">
    <property type="entry name" value="Solute-binding_3/MltF_N"/>
</dbReference>
<dbReference type="SUPFAM" id="SSF53850">
    <property type="entry name" value="Periplasmic binding protein-like II"/>
    <property type="match status" value="1"/>
</dbReference>
<dbReference type="Proteomes" id="UP000019141">
    <property type="component" value="Unassembled WGS sequence"/>
</dbReference>
<keyword evidence="1" id="KW-0732">Signal</keyword>
<proteinExistence type="predicted"/>
<dbReference type="PATRIC" id="fig|1429438.4.peg.2604"/>
<accession>W4LRE4</accession>
<dbReference type="EMBL" id="AZHW01000388">
    <property type="protein sequence ID" value="ETW99966.1"/>
    <property type="molecule type" value="Genomic_DNA"/>
</dbReference>
<organism evidence="3 4">
    <name type="scientific">Entotheonella factor</name>
    <dbReference type="NCBI Taxonomy" id="1429438"/>
    <lineage>
        <taxon>Bacteria</taxon>
        <taxon>Pseudomonadati</taxon>
        <taxon>Nitrospinota/Tectimicrobiota group</taxon>
        <taxon>Candidatus Tectimicrobiota</taxon>
        <taxon>Candidatus Entotheonellia</taxon>
        <taxon>Candidatus Entotheonellales</taxon>
        <taxon>Candidatus Entotheonellaceae</taxon>
        <taxon>Candidatus Entotheonella</taxon>
    </lineage>
</organism>
<dbReference type="Pfam" id="PF00497">
    <property type="entry name" value="SBP_bac_3"/>
    <property type="match status" value="1"/>
</dbReference>
<name>W4LRE4_ENTF1</name>
<reference evidence="3 4" key="1">
    <citation type="journal article" date="2014" name="Nature">
        <title>An environmental bacterial taxon with a large and distinct metabolic repertoire.</title>
        <authorList>
            <person name="Wilson M.C."/>
            <person name="Mori T."/>
            <person name="Ruckert C."/>
            <person name="Uria A.R."/>
            <person name="Helf M.J."/>
            <person name="Takada K."/>
            <person name="Gernert C."/>
            <person name="Steffens U.A."/>
            <person name="Heycke N."/>
            <person name="Schmitt S."/>
            <person name="Rinke C."/>
            <person name="Helfrich E.J."/>
            <person name="Brachmann A.O."/>
            <person name="Gurgui C."/>
            <person name="Wakimoto T."/>
            <person name="Kracht M."/>
            <person name="Crusemann M."/>
            <person name="Hentschel U."/>
            <person name="Abe I."/>
            <person name="Matsunaga S."/>
            <person name="Kalinowski J."/>
            <person name="Takeyama H."/>
            <person name="Piel J."/>
        </authorList>
    </citation>
    <scope>NUCLEOTIDE SEQUENCE [LARGE SCALE GENOMIC DNA]</scope>
    <source>
        <strain evidence="4">TSY1</strain>
    </source>
</reference>
<comment type="caution">
    <text evidence="3">The sequence shown here is derived from an EMBL/GenBank/DDBJ whole genome shotgun (WGS) entry which is preliminary data.</text>
</comment>
<evidence type="ECO:0000259" key="2">
    <source>
        <dbReference type="SMART" id="SM00062"/>
    </source>
</evidence>